<proteinExistence type="predicted"/>
<dbReference type="Proteomes" id="UP000789572">
    <property type="component" value="Unassembled WGS sequence"/>
</dbReference>
<evidence type="ECO:0000256" key="1">
    <source>
        <dbReference type="SAM" id="MobiDB-lite"/>
    </source>
</evidence>
<gene>
    <name evidence="2" type="ORF">POCULU_LOCUS1787</name>
</gene>
<dbReference type="AlphaFoldDB" id="A0A9N8ZFC7"/>
<protein>
    <submittedName>
        <fullName evidence="2">1505_t:CDS:1</fullName>
    </submittedName>
</protein>
<keyword evidence="3" id="KW-1185">Reference proteome</keyword>
<feature type="region of interest" description="Disordered" evidence="1">
    <location>
        <begin position="257"/>
        <end position="326"/>
    </location>
</feature>
<sequence length="712" mass="82228">MTEDVPAKKTKLSAREERAASTLLPRNFRVHDINAPIAFFVPSHFSYAHILSSITVTLESIIHNPIPQMQLSPECRNSINFSDFWASVDEPSLRKFLDFRLSAGDLNDESEEHHRYISELKTIKKYYAEASEMGRNISKWINRFKSASLQWEPQTTLQSASLQWEPRERNSFSVKTFWEFQQQKYNIDVKRQLIREEGLLDFEETGLRRLHDASSAIHNDHLQHYKQRLSKEEIGLDVQSRYKDSVRKRPCPLDIVVEDSQKVPSNRSTQISSEKRLRFEDSSDEDATVKSSSSDFSYHPENDSDNSDDTDSVVSDQNEPKKPKDRLEWLVGLGDEEWVLDKDAHQWVVGDANVTMMLMKYRQSSVQKAYTNNIETAAEILSLNHIFLFEDETGIWKRLAGESWKTIFNSIKTEFVTSQLSDYDLLRCHTMSNTASGTFADCKLLLRKWQQQVVVNEDIVLELFESILQRPSLWNSRSVTEDTFVHEALAPVLSPFFVNEFLICDWSTDILESSANRKKKLDPSLKGRGRKPDLTVSIYVINNRKENVLVTEVKSPKYRGKKLPDLIKLGNEMKDSLDKMVDDGIFTEDVVVCGILVHGLLCSAYAMDLKYDGVYRMILLGRFYLPRDHNDFGVFPRTIEILMQVKKLVLHTYNLCLKSLQMSTHAESEIVASCRTPPRRKMVRFSFHSPIKVPLNKGEQQHQAAWQFESES</sequence>
<name>A0A9N8ZFC7_9GLOM</name>
<evidence type="ECO:0000313" key="3">
    <source>
        <dbReference type="Proteomes" id="UP000789572"/>
    </source>
</evidence>
<organism evidence="2 3">
    <name type="scientific">Paraglomus occultum</name>
    <dbReference type="NCBI Taxonomy" id="144539"/>
    <lineage>
        <taxon>Eukaryota</taxon>
        <taxon>Fungi</taxon>
        <taxon>Fungi incertae sedis</taxon>
        <taxon>Mucoromycota</taxon>
        <taxon>Glomeromycotina</taxon>
        <taxon>Glomeromycetes</taxon>
        <taxon>Paraglomerales</taxon>
        <taxon>Paraglomeraceae</taxon>
        <taxon>Paraglomus</taxon>
    </lineage>
</organism>
<feature type="compositionally biased region" description="Polar residues" evidence="1">
    <location>
        <begin position="262"/>
        <end position="272"/>
    </location>
</feature>
<reference evidence="2" key="1">
    <citation type="submission" date="2021-06" db="EMBL/GenBank/DDBJ databases">
        <authorList>
            <person name="Kallberg Y."/>
            <person name="Tangrot J."/>
            <person name="Rosling A."/>
        </authorList>
    </citation>
    <scope>NUCLEOTIDE SEQUENCE</scope>
    <source>
        <strain evidence="2">IA702</strain>
    </source>
</reference>
<dbReference type="EMBL" id="CAJVPJ010000145">
    <property type="protein sequence ID" value="CAG8485652.1"/>
    <property type="molecule type" value="Genomic_DNA"/>
</dbReference>
<evidence type="ECO:0000313" key="2">
    <source>
        <dbReference type="EMBL" id="CAG8485652.1"/>
    </source>
</evidence>
<accession>A0A9N8ZFC7</accession>
<dbReference type="OrthoDB" id="2429120at2759"/>
<comment type="caution">
    <text evidence="2">The sequence shown here is derived from an EMBL/GenBank/DDBJ whole genome shotgun (WGS) entry which is preliminary data.</text>
</comment>